<dbReference type="GeneID" id="27903301"/>
<protein>
    <submittedName>
        <fullName evidence="2">Uncharacterized protein</fullName>
    </submittedName>
</protein>
<feature type="region of interest" description="Disordered" evidence="1">
    <location>
        <begin position="1"/>
        <end position="33"/>
    </location>
</feature>
<organism evidence="2 3">
    <name type="scientific">Sphaerulina musiva (strain SO2202)</name>
    <name type="common">Poplar stem canker fungus</name>
    <name type="synonym">Septoria musiva</name>
    <dbReference type="NCBI Taxonomy" id="692275"/>
    <lineage>
        <taxon>Eukaryota</taxon>
        <taxon>Fungi</taxon>
        <taxon>Dikarya</taxon>
        <taxon>Ascomycota</taxon>
        <taxon>Pezizomycotina</taxon>
        <taxon>Dothideomycetes</taxon>
        <taxon>Dothideomycetidae</taxon>
        <taxon>Mycosphaerellales</taxon>
        <taxon>Mycosphaerellaceae</taxon>
        <taxon>Sphaerulina</taxon>
    </lineage>
</organism>
<name>M3BW10_SPHMS</name>
<keyword evidence="3" id="KW-1185">Reference proteome</keyword>
<evidence type="ECO:0000313" key="2">
    <source>
        <dbReference type="EMBL" id="EMF11509.1"/>
    </source>
</evidence>
<evidence type="ECO:0000313" key="3">
    <source>
        <dbReference type="Proteomes" id="UP000016931"/>
    </source>
</evidence>
<proteinExistence type="predicted"/>
<dbReference type="EMBL" id="KB456266">
    <property type="protein sequence ID" value="EMF11509.1"/>
    <property type="molecule type" value="Genomic_DNA"/>
</dbReference>
<dbReference type="Proteomes" id="UP000016931">
    <property type="component" value="Unassembled WGS sequence"/>
</dbReference>
<dbReference type="RefSeq" id="XP_016759630.1">
    <property type="nucleotide sequence ID" value="XM_016906164.1"/>
</dbReference>
<accession>M3BW10</accession>
<feature type="region of interest" description="Disordered" evidence="1">
    <location>
        <begin position="83"/>
        <end position="116"/>
    </location>
</feature>
<dbReference type="eggNOG" id="ENOG502RM5T">
    <property type="taxonomic scope" value="Eukaryota"/>
</dbReference>
<sequence length="441" mass="48992">MATGAGWNGEVPRFTDLSGLPEPMEPRKFDSVQQNRAKVGTVLKKQSRFFPTLTTSVSSPIVRLPPTSCKLYRTEEAVTYPPVPETWTNPDNRPSPSCPARNVNTESSLDTESVQPEKSVEHVLEQSASGIASAANLWRILSEDGILTAERIKDDECRADNLRSTWESSEDSGGVPIYEATAQPSMPELDSKEIPYVHLNSLTGHANETGGYHSVADHDTVESVLYPAVFFATPRSITPSYELTATAPRYTPSSPSLHMLEAGSLCTLDQAIIKARPEISDEMKKSVDHFSSEQDLFRPEQVQLPISRPRTPCGLDAFLAMGHVENCWCRDCNETPEMIQKDEIHDDDDDWLDWSTLGDEIDNVSTNTVPQTATVSDVSEEEEHKSSCFPGASTPEWDELYPCTSGQEESQQEFEDEFLGYYDDGAAFARVSDCNWTWTDC</sequence>
<dbReference type="HOGENOM" id="CLU_621373_0_0_1"/>
<dbReference type="AlphaFoldDB" id="M3BW10"/>
<feature type="compositionally biased region" description="Polar residues" evidence="1">
    <location>
        <begin position="102"/>
        <end position="116"/>
    </location>
</feature>
<reference evidence="2 3" key="1">
    <citation type="journal article" date="2012" name="PLoS Pathog.">
        <title>Diverse lifestyles and strategies of plant pathogenesis encoded in the genomes of eighteen Dothideomycetes fungi.</title>
        <authorList>
            <person name="Ohm R.A."/>
            <person name="Feau N."/>
            <person name="Henrissat B."/>
            <person name="Schoch C.L."/>
            <person name="Horwitz B.A."/>
            <person name="Barry K.W."/>
            <person name="Condon B.J."/>
            <person name="Copeland A.C."/>
            <person name="Dhillon B."/>
            <person name="Glaser F."/>
            <person name="Hesse C.N."/>
            <person name="Kosti I."/>
            <person name="LaButti K."/>
            <person name="Lindquist E.A."/>
            <person name="Lucas S."/>
            <person name="Salamov A.A."/>
            <person name="Bradshaw R.E."/>
            <person name="Ciuffetti L."/>
            <person name="Hamelin R.C."/>
            <person name="Kema G.H.J."/>
            <person name="Lawrence C."/>
            <person name="Scott J.A."/>
            <person name="Spatafora J.W."/>
            <person name="Turgeon B.G."/>
            <person name="de Wit P.J.G.M."/>
            <person name="Zhong S."/>
            <person name="Goodwin S.B."/>
            <person name="Grigoriev I.V."/>
        </authorList>
    </citation>
    <scope>NUCLEOTIDE SEQUENCE [LARGE SCALE GENOMIC DNA]</scope>
    <source>
        <strain evidence="2 3">SO2202</strain>
    </source>
</reference>
<dbReference type="OMA" id="NDTARYH"/>
<gene>
    <name evidence="2" type="ORF">SEPMUDRAFT_150421</name>
</gene>
<feature type="compositionally biased region" description="Polar residues" evidence="1">
    <location>
        <begin position="86"/>
        <end position="95"/>
    </location>
</feature>
<evidence type="ECO:0000256" key="1">
    <source>
        <dbReference type="SAM" id="MobiDB-lite"/>
    </source>
</evidence>
<dbReference type="OrthoDB" id="3902330at2759"/>